<name>A0A6I3L3D3_9NOCA</name>
<organism evidence="1 2">
    <name type="scientific">Nocardia aurantiaca</name>
    <dbReference type="NCBI Taxonomy" id="2675850"/>
    <lineage>
        <taxon>Bacteria</taxon>
        <taxon>Bacillati</taxon>
        <taxon>Actinomycetota</taxon>
        <taxon>Actinomycetes</taxon>
        <taxon>Mycobacteriales</taxon>
        <taxon>Nocardiaceae</taxon>
        <taxon>Nocardia</taxon>
    </lineage>
</organism>
<sequence length="74" mass="8249">MNTNPTAVSRTDQIERRLLGVPCDVWWSCQDAAYLAFSPQFPGLVCADAWSSLGAINRLENEIRRVLMTEPVPA</sequence>
<accession>A0A6I3L3D3</accession>
<dbReference type="AlphaFoldDB" id="A0A6I3L3D3"/>
<dbReference type="EMBL" id="WMBB01000009">
    <property type="protein sequence ID" value="MTE15046.1"/>
    <property type="molecule type" value="Genomic_DNA"/>
</dbReference>
<dbReference type="Proteomes" id="UP000432464">
    <property type="component" value="Unassembled WGS sequence"/>
</dbReference>
<gene>
    <name evidence="1" type="ORF">GLP40_19995</name>
</gene>
<reference evidence="1 2" key="1">
    <citation type="submission" date="2019-11" db="EMBL/GenBank/DDBJ databases">
        <title>Nocardia sp. nov. CT2-14 isolated from soil.</title>
        <authorList>
            <person name="Kanchanasin P."/>
            <person name="Tanasupawat S."/>
            <person name="Yuki M."/>
            <person name="Kudo T."/>
        </authorList>
    </citation>
    <scope>NUCLEOTIDE SEQUENCE [LARGE SCALE GENOMIC DNA]</scope>
    <source>
        <strain evidence="1 2">CT2-14</strain>
    </source>
</reference>
<evidence type="ECO:0000313" key="2">
    <source>
        <dbReference type="Proteomes" id="UP000432464"/>
    </source>
</evidence>
<protein>
    <submittedName>
        <fullName evidence="1">Uncharacterized protein</fullName>
    </submittedName>
</protein>
<dbReference type="RefSeq" id="WP_154789487.1">
    <property type="nucleotide sequence ID" value="NZ_WMBB01000009.1"/>
</dbReference>
<keyword evidence="2" id="KW-1185">Reference proteome</keyword>
<proteinExistence type="predicted"/>
<comment type="caution">
    <text evidence="1">The sequence shown here is derived from an EMBL/GenBank/DDBJ whole genome shotgun (WGS) entry which is preliminary data.</text>
</comment>
<evidence type="ECO:0000313" key="1">
    <source>
        <dbReference type="EMBL" id="MTE15046.1"/>
    </source>
</evidence>